<reference evidence="2" key="1">
    <citation type="journal article" date="2022" name="bioRxiv">
        <title>Sequencing and chromosome-scale assembly of the giantPleurodeles waltlgenome.</title>
        <authorList>
            <person name="Brown T."/>
            <person name="Elewa A."/>
            <person name="Iarovenko S."/>
            <person name="Subramanian E."/>
            <person name="Araus A.J."/>
            <person name="Petzold A."/>
            <person name="Susuki M."/>
            <person name="Suzuki K.-i.T."/>
            <person name="Hayashi T."/>
            <person name="Toyoda A."/>
            <person name="Oliveira C."/>
            <person name="Osipova E."/>
            <person name="Leigh N.D."/>
            <person name="Simon A."/>
            <person name="Yun M.H."/>
        </authorList>
    </citation>
    <scope>NUCLEOTIDE SEQUENCE</scope>
    <source>
        <strain evidence="2">20211129_DDA</strain>
        <tissue evidence="2">Liver</tissue>
    </source>
</reference>
<feature type="region of interest" description="Disordered" evidence="1">
    <location>
        <begin position="105"/>
        <end position="130"/>
    </location>
</feature>
<keyword evidence="3" id="KW-1185">Reference proteome</keyword>
<dbReference type="EMBL" id="JANPWB010000015">
    <property type="protein sequence ID" value="KAJ1090456.1"/>
    <property type="molecule type" value="Genomic_DNA"/>
</dbReference>
<dbReference type="AlphaFoldDB" id="A0AAV7LFQ2"/>
<evidence type="ECO:0000313" key="2">
    <source>
        <dbReference type="EMBL" id="KAJ1090456.1"/>
    </source>
</evidence>
<dbReference type="Proteomes" id="UP001066276">
    <property type="component" value="Chromosome 11"/>
</dbReference>
<evidence type="ECO:0000313" key="3">
    <source>
        <dbReference type="Proteomes" id="UP001066276"/>
    </source>
</evidence>
<gene>
    <name evidence="2" type="ORF">NDU88_003588</name>
</gene>
<protein>
    <submittedName>
        <fullName evidence="2">Uncharacterized protein</fullName>
    </submittedName>
</protein>
<evidence type="ECO:0000256" key="1">
    <source>
        <dbReference type="SAM" id="MobiDB-lite"/>
    </source>
</evidence>
<sequence>MRLWRRAGPWAEKIELELPTRGRKRSRPRGGLKASAAALLNGRGVPKLHGTPSIHRWTQEMLHWSKAEKQVLQTLRDNGVEIKGLEAPLAFFCFCTQAKLQPSWLPQAQSEAQATSGKLYKPRKPPRDLG</sequence>
<name>A0AAV7LFQ2_PLEWA</name>
<feature type="compositionally biased region" description="Polar residues" evidence="1">
    <location>
        <begin position="105"/>
        <end position="116"/>
    </location>
</feature>
<organism evidence="2 3">
    <name type="scientific">Pleurodeles waltl</name>
    <name type="common">Iberian ribbed newt</name>
    <dbReference type="NCBI Taxonomy" id="8319"/>
    <lineage>
        <taxon>Eukaryota</taxon>
        <taxon>Metazoa</taxon>
        <taxon>Chordata</taxon>
        <taxon>Craniata</taxon>
        <taxon>Vertebrata</taxon>
        <taxon>Euteleostomi</taxon>
        <taxon>Amphibia</taxon>
        <taxon>Batrachia</taxon>
        <taxon>Caudata</taxon>
        <taxon>Salamandroidea</taxon>
        <taxon>Salamandridae</taxon>
        <taxon>Pleurodelinae</taxon>
        <taxon>Pleurodeles</taxon>
    </lineage>
</organism>
<accession>A0AAV7LFQ2</accession>
<proteinExistence type="predicted"/>
<comment type="caution">
    <text evidence="2">The sequence shown here is derived from an EMBL/GenBank/DDBJ whole genome shotgun (WGS) entry which is preliminary data.</text>
</comment>